<feature type="compositionally biased region" description="Polar residues" evidence="1">
    <location>
        <begin position="30"/>
        <end position="49"/>
    </location>
</feature>
<dbReference type="AlphaFoldDB" id="A0AAD7XFW5"/>
<feature type="compositionally biased region" description="Basic and acidic residues" evidence="1">
    <location>
        <begin position="1"/>
        <end position="11"/>
    </location>
</feature>
<evidence type="ECO:0000256" key="1">
    <source>
        <dbReference type="SAM" id="MobiDB-lite"/>
    </source>
</evidence>
<organism evidence="2 3">
    <name type="scientific">Trametes cubensis</name>
    <dbReference type="NCBI Taxonomy" id="1111947"/>
    <lineage>
        <taxon>Eukaryota</taxon>
        <taxon>Fungi</taxon>
        <taxon>Dikarya</taxon>
        <taxon>Basidiomycota</taxon>
        <taxon>Agaricomycotina</taxon>
        <taxon>Agaricomycetes</taxon>
        <taxon>Polyporales</taxon>
        <taxon>Polyporaceae</taxon>
        <taxon>Trametes</taxon>
    </lineage>
</organism>
<keyword evidence="3" id="KW-1185">Reference proteome</keyword>
<comment type="caution">
    <text evidence="2">The sequence shown here is derived from an EMBL/GenBank/DDBJ whole genome shotgun (WGS) entry which is preliminary data.</text>
</comment>
<reference evidence="2" key="1">
    <citation type="submission" date="2022-11" db="EMBL/GenBank/DDBJ databases">
        <title>Genome Sequence of Cubamyces cubensis.</title>
        <authorList>
            <person name="Buettner E."/>
        </authorList>
    </citation>
    <scope>NUCLEOTIDE SEQUENCE</scope>
    <source>
        <strain evidence="2">MPL-01</strain>
    </source>
</reference>
<sequence length="339" mass="37936">MNESSGFRDEEPPVAAVQDEAHAIVETVSAEETSITSPTQEPASSTETPVVTVVARSLEEPGPPTTPGVQVQGPKPRIRISISTNQEHHLLAALSLSSHLDEFGIKHAYIGGFAWALLGSSRPTQICPTRSLIRPCADTRMDLSGLHEKLKERDVRFTGVMFKLYYVTQEFDESAAHEQSEDLVLRSRDNVLVETLRTGTMGLPVTITTTYSVAEVAKHKLKGVRLLHPSILILTKLKRWSTSYTSTRLKTMRKVASDNNDIRFMIGWLSENNEEIRFDEYQGKTKPELLVMLRTYYNKYVGDGELMEKLQSILSDSWDEMLALPQLEEESNLPPPPSP</sequence>
<evidence type="ECO:0000313" key="2">
    <source>
        <dbReference type="EMBL" id="KAJ8496569.1"/>
    </source>
</evidence>
<dbReference type="EMBL" id="JAPEVG010000013">
    <property type="protein sequence ID" value="KAJ8496569.1"/>
    <property type="molecule type" value="Genomic_DNA"/>
</dbReference>
<accession>A0AAD7XFW5</accession>
<name>A0AAD7XFW5_9APHY</name>
<protein>
    <submittedName>
        <fullName evidence="2">Uncharacterized protein</fullName>
    </submittedName>
</protein>
<proteinExistence type="predicted"/>
<gene>
    <name evidence="2" type="ORF">ONZ51_g989</name>
</gene>
<feature type="region of interest" description="Disordered" evidence="1">
    <location>
        <begin position="27"/>
        <end position="49"/>
    </location>
</feature>
<evidence type="ECO:0000313" key="3">
    <source>
        <dbReference type="Proteomes" id="UP001215151"/>
    </source>
</evidence>
<feature type="region of interest" description="Disordered" evidence="1">
    <location>
        <begin position="1"/>
        <end position="20"/>
    </location>
</feature>
<dbReference type="Proteomes" id="UP001215151">
    <property type="component" value="Unassembled WGS sequence"/>
</dbReference>